<keyword evidence="2" id="KW-1185">Reference proteome</keyword>
<dbReference type="AlphaFoldDB" id="A0A1H7MIS5"/>
<reference evidence="2" key="1">
    <citation type="submission" date="2016-10" db="EMBL/GenBank/DDBJ databases">
        <authorList>
            <person name="Varghese N."/>
            <person name="Submissions S."/>
        </authorList>
    </citation>
    <scope>NUCLEOTIDE SEQUENCE [LARGE SCALE GENOMIC DNA]</scope>
    <source>
        <strain evidence="2">DSM 44675</strain>
    </source>
</reference>
<dbReference type="RefSeq" id="WP_072749455.1">
    <property type="nucleotide sequence ID" value="NZ_FOAW01000006.1"/>
</dbReference>
<dbReference type="EMBL" id="FOAW01000006">
    <property type="protein sequence ID" value="SEL10969.1"/>
    <property type="molecule type" value="Genomic_DNA"/>
</dbReference>
<dbReference type="Proteomes" id="UP000198677">
    <property type="component" value="Unassembled WGS sequence"/>
</dbReference>
<accession>A0A1H7MIS5</accession>
<evidence type="ECO:0000313" key="1">
    <source>
        <dbReference type="EMBL" id="SEL10969.1"/>
    </source>
</evidence>
<protein>
    <submittedName>
        <fullName evidence="1">Uncharacterized protein</fullName>
    </submittedName>
</protein>
<organism evidence="1 2">
    <name type="scientific">Rhodococcus maanshanensis</name>
    <dbReference type="NCBI Taxonomy" id="183556"/>
    <lineage>
        <taxon>Bacteria</taxon>
        <taxon>Bacillati</taxon>
        <taxon>Actinomycetota</taxon>
        <taxon>Actinomycetes</taxon>
        <taxon>Mycobacteriales</taxon>
        <taxon>Nocardiaceae</taxon>
        <taxon>Rhodococcus</taxon>
    </lineage>
</organism>
<gene>
    <name evidence="1" type="ORF">SAMN05444583_10627</name>
</gene>
<evidence type="ECO:0000313" key="2">
    <source>
        <dbReference type="Proteomes" id="UP000198677"/>
    </source>
</evidence>
<dbReference type="OrthoDB" id="10007755at2"/>
<proteinExistence type="predicted"/>
<name>A0A1H7MIS5_9NOCA</name>
<sequence>MRKSLTAGTFRARAGIAAAGIAAVAAVTVPGVAWANDSIPQGGAVAVQQSGPAVAGAQLDAATCAATAVELSPEALQKMIEDGTAMPAVATVPATPAGEPGQPLTDVLTEGVQRLIADGTAMPAVTSAPATPAGEPGLVLTQVLTDEEAQRMIADGTIARGVPADELPADVQMLTVEMDENAPAGAVTVTRVC</sequence>